<dbReference type="Gene3D" id="1.10.238.10">
    <property type="entry name" value="EF-hand"/>
    <property type="match status" value="1"/>
</dbReference>
<accession>A0A1W1DXJ2</accession>
<dbReference type="InterPro" id="IPR032466">
    <property type="entry name" value="Metal_Hydrolase"/>
</dbReference>
<dbReference type="GO" id="GO:0016787">
    <property type="term" value="F:hydrolase activity"/>
    <property type="evidence" value="ECO:0007669"/>
    <property type="project" value="InterPro"/>
</dbReference>
<proteinExistence type="predicted"/>
<dbReference type="GO" id="GO:0005509">
    <property type="term" value="F:calcium ion binding"/>
    <property type="evidence" value="ECO:0007669"/>
    <property type="project" value="InterPro"/>
</dbReference>
<name>A0A1W1DXJ2_9ZZZZ</name>
<dbReference type="EMBL" id="FPHX01000251">
    <property type="protein sequence ID" value="SFV86186.1"/>
    <property type="molecule type" value="Genomic_DNA"/>
</dbReference>
<dbReference type="Pfam" id="PF04909">
    <property type="entry name" value="Amidohydro_2"/>
    <property type="match status" value="1"/>
</dbReference>
<dbReference type="Pfam" id="PF13202">
    <property type="entry name" value="EF-hand_5"/>
    <property type="match status" value="2"/>
</dbReference>
<dbReference type="InterPro" id="IPR006680">
    <property type="entry name" value="Amidohydro-rel"/>
</dbReference>
<dbReference type="PROSITE" id="PS00018">
    <property type="entry name" value="EF_HAND_1"/>
    <property type="match status" value="1"/>
</dbReference>
<protein>
    <recommendedName>
        <fullName evidence="1">EF-hand domain-containing protein</fullName>
    </recommendedName>
</protein>
<dbReference type="PROSITE" id="PS50222">
    <property type="entry name" value="EF_HAND_2"/>
    <property type="match status" value="1"/>
</dbReference>
<dbReference type="InterPro" id="IPR018247">
    <property type="entry name" value="EF_Hand_1_Ca_BS"/>
</dbReference>
<feature type="domain" description="EF-hand" evidence="1">
    <location>
        <begin position="48"/>
        <end position="83"/>
    </location>
</feature>
<sequence>MYKKSMINLLVSLAVGLGIVFSSAVWAKNPEKAVQKRDSNGDGKVSLDEWDKPEFIFNKIDLDGDGYLTVAEFAQKFGMPVPGQETQVNAESAKFATSIPIADFHFHPGGGAGFSPSGAIELMNDTGVKWAGSGVSGGKGVSGRLWEQYSSQMGDRFIPFAGQKEFNYAFLKGGASAMLNPHYPTISRFMQQIENDLETGKVKGVGEIFINNMHSNSSYRMRRKVDLDAPIFRDLYQLLAKHNAFLTIHMEGDSDSLEQMESLLSSDRNGRILWNHCGTNTSSGDVRTLLASNSNLFCELSFRFMHKKASRNIFLENWIDSGWLELIEDFPDRFLIGTDAHSDQQYRKYVKVVRSGLLSNLSPSAARKVAHENAQYLFGLQ</sequence>
<evidence type="ECO:0000313" key="2">
    <source>
        <dbReference type="EMBL" id="SFV86186.1"/>
    </source>
</evidence>
<dbReference type="AlphaFoldDB" id="A0A1W1DXJ2"/>
<gene>
    <name evidence="2" type="ORF">MNB_SUP05-9-107</name>
</gene>
<dbReference type="InterPro" id="IPR002048">
    <property type="entry name" value="EF_hand_dom"/>
</dbReference>
<dbReference type="Gene3D" id="3.20.20.140">
    <property type="entry name" value="Metal-dependent hydrolases"/>
    <property type="match status" value="1"/>
</dbReference>
<organism evidence="2">
    <name type="scientific">hydrothermal vent metagenome</name>
    <dbReference type="NCBI Taxonomy" id="652676"/>
    <lineage>
        <taxon>unclassified sequences</taxon>
        <taxon>metagenomes</taxon>
        <taxon>ecological metagenomes</taxon>
    </lineage>
</organism>
<evidence type="ECO:0000259" key="1">
    <source>
        <dbReference type="PROSITE" id="PS50222"/>
    </source>
</evidence>
<dbReference type="SUPFAM" id="SSF47473">
    <property type="entry name" value="EF-hand"/>
    <property type="match status" value="1"/>
</dbReference>
<dbReference type="InterPro" id="IPR011992">
    <property type="entry name" value="EF-hand-dom_pair"/>
</dbReference>
<dbReference type="SUPFAM" id="SSF51556">
    <property type="entry name" value="Metallo-dependent hydrolases"/>
    <property type="match status" value="1"/>
</dbReference>
<reference evidence="2" key="1">
    <citation type="submission" date="2016-10" db="EMBL/GenBank/DDBJ databases">
        <authorList>
            <person name="de Groot N.N."/>
        </authorList>
    </citation>
    <scope>NUCLEOTIDE SEQUENCE</scope>
</reference>